<dbReference type="Gene3D" id="2.40.10.10">
    <property type="entry name" value="Trypsin-like serine proteases"/>
    <property type="match status" value="1"/>
</dbReference>
<dbReference type="PROSITE" id="PS50240">
    <property type="entry name" value="TRYPSIN_DOM"/>
    <property type="match status" value="1"/>
</dbReference>
<evidence type="ECO:0000313" key="9">
    <source>
        <dbReference type="Proteomes" id="UP001162164"/>
    </source>
</evidence>
<dbReference type="SUPFAM" id="SSF50494">
    <property type="entry name" value="Trypsin-like serine proteases"/>
    <property type="match status" value="1"/>
</dbReference>
<evidence type="ECO:0000256" key="4">
    <source>
        <dbReference type="ARBA" id="ARBA00022825"/>
    </source>
</evidence>
<comment type="caution">
    <text evidence="8">The sequence shown here is derived from an EMBL/GenBank/DDBJ whole genome shotgun (WGS) entry which is preliminary data.</text>
</comment>
<dbReference type="InterPro" id="IPR018114">
    <property type="entry name" value="TRYPSIN_HIS"/>
</dbReference>
<evidence type="ECO:0000256" key="1">
    <source>
        <dbReference type="ARBA" id="ARBA00007664"/>
    </source>
</evidence>
<dbReference type="InterPro" id="IPR043504">
    <property type="entry name" value="Peptidase_S1_PA_chymotrypsin"/>
</dbReference>
<keyword evidence="5" id="KW-1015">Disulfide bond</keyword>
<dbReference type="EMBL" id="JAPWTJ010000636">
    <property type="protein sequence ID" value="KAJ8976735.1"/>
    <property type="molecule type" value="Genomic_DNA"/>
</dbReference>
<dbReference type="InterPro" id="IPR009003">
    <property type="entry name" value="Peptidase_S1_PA"/>
</dbReference>
<dbReference type="InterPro" id="IPR001314">
    <property type="entry name" value="Peptidase_S1A"/>
</dbReference>
<dbReference type="InterPro" id="IPR033116">
    <property type="entry name" value="TRYPSIN_SER"/>
</dbReference>
<dbReference type="PROSITE" id="PS00135">
    <property type="entry name" value="TRYPSIN_SER"/>
    <property type="match status" value="1"/>
</dbReference>
<sequence length="251" mass="26104">MIKLTVLSALCTVPQLRSVPLLDGRIVGGEDADISDYSYQLSLLYLGSHICGAATISPTWALTAAHCLYSTSPSVFSVRAGSSIRNSGGEVVSVAEIKHHPEYRKTTLDYDIATLRLSSAIDIATSQAIPLPSPALKPPAGLNSVITGWGATSQGGSSADVLQVVEVPIINQTDCRNAYSTPPITDRMFCAGLLGVGGKDACQGDSGGPVAVNGVLVGLVSWGYGCARPESPGVYTSVPALRDWVLEETGI</sequence>
<dbReference type="Proteomes" id="UP001162164">
    <property type="component" value="Unassembled WGS sequence"/>
</dbReference>
<evidence type="ECO:0000256" key="3">
    <source>
        <dbReference type="ARBA" id="ARBA00022801"/>
    </source>
</evidence>
<gene>
    <name evidence="8" type="ORF">NQ317_004286</name>
</gene>
<dbReference type="PANTHER" id="PTHR24276:SF91">
    <property type="entry name" value="AT26814P-RELATED"/>
    <property type="match status" value="1"/>
</dbReference>
<evidence type="ECO:0000259" key="7">
    <source>
        <dbReference type="PROSITE" id="PS50240"/>
    </source>
</evidence>
<evidence type="ECO:0000256" key="2">
    <source>
        <dbReference type="ARBA" id="ARBA00022670"/>
    </source>
</evidence>
<dbReference type="SMART" id="SM00020">
    <property type="entry name" value="Tryp_SPc"/>
    <property type="match status" value="1"/>
</dbReference>
<dbReference type="CDD" id="cd00190">
    <property type="entry name" value="Tryp_SPc"/>
    <property type="match status" value="1"/>
</dbReference>
<dbReference type="PANTHER" id="PTHR24276">
    <property type="entry name" value="POLYSERASE-RELATED"/>
    <property type="match status" value="1"/>
</dbReference>
<protein>
    <recommendedName>
        <fullName evidence="7">Peptidase S1 domain-containing protein</fullName>
    </recommendedName>
</protein>
<keyword evidence="9" id="KW-1185">Reference proteome</keyword>
<evidence type="ECO:0000256" key="5">
    <source>
        <dbReference type="ARBA" id="ARBA00023157"/>
    </source>
</evidence>
<comment type="similarity">
    <text evidence="1">Belongs to the peptidase S1 family.</text>
</comment>
<evidence type="ECO:0000313" key="8">
    <source>
        <dbReference type="EMBL" id="KAJ8976735.1"/>
    </source>
</evidence>
<evidence type="ECO:0000256" key="6">
    <source>
        <dbReference type="RuleBase" id="RU363034"/>
    </source>
</evidence>
<dbReference type="Pfam" id="PF00089">
    <property type="entry name" value="Trypsin"/>
    <property type="match status" value="1"/>
</dbReference>
<name>A0ABQ9JET7_9CUCU</name>
<accession>A0ABQ9JET7</accession>
<keyword evidence="2 6" id="KW-0645">Protease</keyword>
<reference evidence="8" key="1">
    <citation type="journal article" date="2023" name="Insect Mol. Biol.">
        <title>Genome sequencing provides insights into the evolution of gene families encoding plant cell wall-degrading enzymes in longhorned beetles.</title>
        <authorList>
            <person name="Shin N.R."/>
            <person name="Okamura Y."/>
            <person name="Kirsch R."/>
            <person name="Pauchet Y."/>
        </authorList>
    </citation>
    <scope>NUCLEOTIDE SEQUENCE</scope>
    <source>
        <strain evidence="8">MMC_N1</strain>
    </source>
</reference>
<organism evidence="8 9">
    <name type="scientific">Molorchus minor</name>
    <dbReference type="NCBI Taxonomy" id="1323400"/>
    <lineage>
        <taxon>Eukaryota</taxon>
        <taxon>Metazoa</taxon>
        <taxon>Ecdysozoa</taxon>
        <taxon>Arthropoda</taxon>
        <taxon>Hexapoda</taxon>
        <taxon>Insecta</taxon>
        <taxon>Pterygota</taxon>
        <taxon>Neoptera</taxon>
        <taxon>Endopterygota</taxon>
        <taxon>Coleoptera</taxon>
        <taxon>Polyphaga</taxon>
        <taxon>Cucujiformia</taxon>
        <taxon>Chrysomeloidea</taxon>
        <taxon>Cerambycidae</taxon>
        <taxon>Lamiinae</taxon>
        <taxon>Monochamini</taxon>
        <taxon>Molorchus</taxon>
    </lineage>
</organism>
<keyword evidence="3 6" id="KW-0378">Hydrolase</keyword>
<dbReference type="InterPro" id="IPR001254">
    <property type="entry name" value="Trypsin_dom"/>
</dbReference>
<dbReference type="PROSITE" id="PS00134">
    <property type="entry name" value="TRYPSIN_HIS"/>
    <property type="match status" value="1"/>
</dbReference>
<dbReference type="InterPro" id="IPR050430">
    <property type="entry name" value="Peptidase_S1"/>
</dbReference>
<feature type="domain" description="Peptidase S1" evidence="7">
    <location>
        <begin position="26"/>
        <end position="250"/>
    </location>
</feature>
<keyword evidence="4 6" id="KW-0720">Serine protease</keyword>
<proteinExistence type="inferred from homology"/>
<dbReference type="PRINTS" id="PR00722">
    <property type="entry name" value="CHYMOTRYPSIN"/>
</dbReference>